<dbReference type="PANTHER" id="PTHR43046">
    <property type="entry name" value="GDP-MANNOSE MANNOSYL HYDROLASE"/>
    <property type="match status" value="1"/>
</dbReference>
<reference evidence="5 6" key="1">
    <citation type="submission" date="2022-05" db="EMBL/GenBank/DDBJ databases">
        <title>Genome Sequencing of Bee-Associated Microbes.</title>
        <authorList>
            <person name="Dunlap C."/>
        </authorList>
    </citation>
    <scope>NUCLEOTIDE SEQUENCE [LARGE SCALE GENOMIC DNA]</scope>
    <source>
        <strain evidence="5 6">NRRL NRS-1438</strain>
    </source>
</reference>
<dbReference type="InterPro" id="IPR020476">
    <property type="entry name" value="Nudix_hydrolase"/>
</dbReference>
<sequence>MKKCKIIVTAGAIIRDQRGRILMQKRSDHGNWGLPGGGMEPGEAIEETMTREIYEETGLFVEQHELYSIYSGERMQYTYADGNEVAIVMFLFNAKVNLNGKLAEDGKTLMHQDNSHESLSLEFQSLEQIDIKDISTVQRPVFEDLLLRKIKFAAKKGSESAGHDS</sequence>
<name>A0ABT4DVT8_9BACL</name>
<keyword evidence="2 3" id="KW-0378">Hydrolase</keyword>
<dbReference type="RefSeq" id="WP_268601493.1">
    <property type="nucleotide sequence ID" value="NZ_JAMDLV010000006.1"/>
</dbReference>
<dbReference type="PROSITE" id="PS51462">
    <property type="entry name" value="NUDIX"/>
    <property type="match status" value="1"/>
</dbReference>
<gene>
    <name evidence="5" type="ORF">M5X09_17640</name>
</gene>
<dbReference type="InterPro" id="IPR000086">
    <property type="entry name" value="NUDIX_hydrolase_dom"/>
</dbReference>
<organism evidence="5 6">
    <name type="scientific">Paenibacillus apiarius</name>
    <dbReference type="NCBI Taxonomy" id="46240"/>
    <lineage>
        <taxon>Bacteria</taxon>
        <taxon>Bacillati</taxon>
        <taxon>Bacillota</taxon>
        <taxon>Bacilli</taxon>
        <taxon>Bacillales</taxon>
        <taxon>Paenibacillaceae</taxon>
        <taxon>Paenibacillus</taxon>
    </lineage>
</organism>
<evidence type="ECO:0000256" key="3">
    <source>
        <dbReference type="RuleBase" id="RU003476"/>
    </source>
</evidence>
<keyword evidence="6" id="KW-1185">Reference proteome</keyword>
<comment type="caution">
    <text evidence="5">The sequence shown here is derived from an EMBL/GenBank/DDBJ whole genome shotgun (WGS) entry which is preliminary data.</text>
</comment>
<comment type="cofactor">
    <cofactor evidence="1">
        <name>Mg(2+)</name>
        <dbReference type="ChEBI" id="CHEBI:18420"/>
    </cofactor>
</comment>
<dbReference type="Proteomes" id="UP001207626">
    <property type="component" value="Unassembled WGS sequence"/>
</dbReference>
<dbReference type="InterPro" id="IPR015797">
    <property type="entry name" value="NUDIX_hydrolase-like_dom_sf"/>
</dbReference>
<dbReference type="PRINTS" id="PR00502">
    <property type="entry name" value="NUDIXFAMILY"/>
</dbReference>
<dbReference type="EMBL" id="JAMDLW010000023">
    <property type="protein sequence ID" value="MCY9521467.1"/>
    <property type="molecule type" value="Genomic_DNA"/>
</dbReference>
<dbReference type="InterPro" id="IPR020084">
    <property type="entry name" value="NUDIX_hydrolase_CS"/>
</dbReference>
<evidence type="ECO:0000313" key="6">
    <source>
        <dbReference type="Proteomes" id="UP001207626"/>
    </source>
</evidence>
<comment type="similarity">
    <text evidence="3">Belongs to the Nudix hydrolase family.</text>
</comment>
<dbReference type="Gene3D" id="3.90.79.10">
    <property type="entry name" value="Nucleoside Triphosphate Pyrophosphohydrolase"/>
    <property type="match status" value="1"/>
</dbReference>
<dbReference type="PROSITE" id="PS00893">
    <property type="entry name" value="NUDIX_BOX"/>
    <property type="match status" value="1"/>
</dbReference>
<feature type="domain" description="Nudix hydrolase" evidence="4">
    <location>
        <begin position="5"/>
        <end position="147"/>
    </location>
</feature>
<protein>
    <submittedName>
        <fullName evidence="5">NUDIX domain-containing protein</fullName>
    </submittedName>
</protein>
<proteinExistence type="inferred from homology"/>
<evidence type="ECO:0000256" key="2">
    <source>
        <dbReference type="ARBA" id="ARBA00022801"/>
    </source>
</evidence>
<dbReference type="SUPFAM" id="SSF55811">
    <property type="entry name" value="Nudix"/>
    <property type="match status" value="1"/>
</dbReference>
<accession>A0ABT4DVT8</accession>
<evidence type="ECO:0000259" key="4">
    <source>
        <dbReference type="PROSITE" id="PS51462"/>
    </source>
</evidence>
<dbReference type="PANTHER" id="PTHR43046:SF2">
    <property type="entry name" value="8-OXO-DGTP DIPHOSPHATASE-RELATED"/>
    <property type="match status" value="1"/>
</dbReference>
<evidence type="ECO:0000313" key="5">
    <source>
        <dbReference type="EMBL" id="MCY9521467.1"/>
    </source>
</evidence>
<dbReference type="Pfam" id="PF00293">
    <property type="entry name" value="NUDIX"/>
    <property type="match status" value="1"/>
</dbReference>
<evidence type="ECO:0000256" key="1">
    <source>
        <dbReference type="ARBA" id="ARBA00001946"/>
    </source>
</evidence>